<accession>A0A1I3HZB2</accession>
<evidence type="ECO:0000256" key="1">
    <source>
        <dbReference type="ARBA" id="ARBA00006739"/>
    </source>
</evidence>
<keyword evidence="6" id="KW-1185">Reference proteome</keyword>
<keyword evidence="3 5" id="KW-0808">Transferase</keyword>
<dbReference type="EMBL" id="FORC01000001">
    <property type="protein sequence ID" value="SFI40929.1"/>
    <property type="molecule type" value="Genomic_DNA"/>
</dbReference>
<sequence length="309" mass="34034">MKANTNTPITGLVLHFRTPEKTLVCLRSLQQEGIRKVIVVDNSEDGGQSIAAMQDDLDALHNAGFDTEVLNPGRNLGFAAGVNMGLAHIAASQASHVLLINSDAQLTPCALSHMRRALQTAAIVAPRIAQGNETHTSPFAYYDRLLGLITRKPYAMPLRHASGCCLLVRVDQAHAPLFDQDFFFYGEDVMLGFTTEQNQIAEQECPQASASHATSSSAKNGSLFYEYHINRSHWLLACKLARNRLELCAFITARCMTLPLRALIRSLRFRSLVAWKGLLMATFDVLCGRCRSLTPPPTTTNPHHQPTPQ</sequence>
<evidence type="ECO:0000259" key="4">
    <source>
        <dbReference type="Pfam" id="PF00535"/>
    </source>
</evidence>
<evidence type="ECO:0000256" key="3">
    <source>
        <dbReference type="ARBA" id="ARBA00022679"/>
    </source>
</evidence>
<evidence type="ECO:0000256" key="2">
    <source>
        <dbReference type="ARBA" id="ARBA00022676"/>
    </source>
</evidence>
<dbReference type="InterPro" id="IPR001173">
    <property type="entry name" value="Glyco_trans_2-like"/>
</dbReference>
<feature type="domain" description="Glycosyltransferase 2-like" evidence="4">
    <location>
        <begin position="24"/>
        <end position="170"/>
    </location>
</feature>
<dbReference type="InterPro" id="IPR029044">
    <property type="entry name" value="Nucleotide-diphossugar_trans"/>
</dbReference>
<gene>
    <name evidence="5" type="ORF">SAMN05216602_1283</name>
</gene>
<dbReference type="PANTHER" id="PTHR43179">
    <property type="entry name" value="RHAMNOSYLTRANSFERASE WBBL"/>
    <property type="match status" value="1"/>
</dbReference>
<protein>
    <submittedName>
        <fullName evidence="5">Glycosyltransferase, GT2 family</fullName>
    </submittedName>
</protein>
<keyword evidence="2" id="KW-0328">Glycosyltransferase</keyword>
<dbReference type="STRING" id="289370.SAMN05216602_1283"/>
<evidence type="ECO:0000313" key="5">
    <source>
        <dbReference type="EMBL" id="SFI40929.1"/>
    </source>
</evidence>
<dbReference type="Gene3D" id="3.90.550.10">
    <property type="entry name" value="Spore Coat Polysaccharide Biosynthesis Protein SpsA, Chain A"/>
    <property type="match status" value="1"/>
</dbReference>
<dbReference type="RefSeq" id="WP_074881491.1">
    <property type="nucleotide sequence ID" value="NZ_FORC01000001.1"/>
</dbReference>
<organism evidence="5 6">
    <name type="scientific">Phytopseudomonas argentinensis</name>
    <dbReference type="NCBI Taxonomy" id="289370"/>
    <lineage>
        <taxon>Bacteria</taxon>
        <taxon>Pseudomonadati</taxon>
        <taxon>Pseudomonadota</taxon>
        <taxon>Gammaproteobacteria</taxon>
        <taxon>Pseudomonadales</taxon>
        <taxon>Pseudomonadaceae</taxon>
        <taxon>Phytopseudomonas</taxon>
    </lineage>
</organism>
<dbReference type="AlphaFoldDB" id="A0A1I3HZB2"/>
<name>A0A1I3HZB2_9GAMM</name>
<dbReference type="Pfam" id="PF00535">
    <property type="entry name" value="Glycos_transf_2"/>
    <property type="match status" value="1"/>
</dbReference>
<evidence type="ECO:0000313" key="6">
    <source>
        <dbReference type="Proteomes" id="UP000183018"/>
    </source>
</evidence>
<proteinExistence type="inferred from homology"/>
<comment type="similarity">
    <text evidence="1">Belongs to the glycosyltransferase 2 family.</text>
</comment>
<dbReference type="SUPFAM" id="SSF53448">
    <property type="entry name" value="Nucleotide-diphospho-sugar transferases"/>
    <property type="match status" value="1"/>
</dbReference>
<dbReference type="PANTHER" id="PTHR43179:SF12">
    <property type="entry name" value="GALACTOFURANOSYLTRANSFERASE GLFT2"/>
    <property type="match status" value="1"/>
</dbReference>
<reference evidence="6" key="1">
    <citation type="submission" date="2016-10" db="EMBL/GenBank/DDBJ databases">
        <authorList>
            <person name="Varghese N."/>
            <person name="Submissions S."/>
        </authorList>
    </citation>
    <scope>NUCLEOTIDE SEQUENCE [LARGE SCALE GENOMIC DNA]</scope>
    <source>
        <strain evidence="6">LMG 22563</strain>
    </source>
</reference>
<dbReference type="Proteomes" id="UP000183018">
    <property type="component" value="Unassembled WGS sequence"/>
</dbReference>
<dbReference type="OrthoDB" id="9771846at2"/>
<dbReference type="GO" id="GO:0016757">
    <property type="term" value="F:glycosyltransferase activity"/>
    <property type="evidence" value="ECO:0007669"/>
    <property type="project" value="UniProtKB-KW"/>
</dbReference>